<keyword evidence="13" id="KW-0732">Signal</keyword>
<dbReference type="GO" id="GO:0030089">
    <property type="term" value="C:phycobilisome"/>
    <property type="evidence" value="ECO:0007669"/>
    <property type="project" value="InterPro"/>
</dbReference>
<gene>
    <name evidence="15" type="ORF">HAND00432_LOCUS14180</name>
</gene>
<evidence type="ECO:0000256" key="3">
    <source>
        <dbReference type="ARBA" id="ARBA00022448"/>
    </source>
</evidence>
<accession>A0A7S1DXP3</accession>
<name>A0A7S1DXP3_HEMAN</name>
<evidence type="ECO:0000256" key="1">
    <source>
        <dbReference type="ARBA" id="ARBA00004622"/>
    </source>
</evidence>
<dbReference type="Pfam" id="PF02972">
    <property type="entry name" value="Phycoerythr_ab"/>
    <property type="match status" value="1"/>
</dbReference>
<keyword evidence="5" id="KW-0602">Photosynthesis</keyword>
<feature type="signal peptide" evidence="13">
    <location>
        <begin position="1"/>
        <end position="16"/>
    </location>
</feature>
<dbReference type="Gene3D" id="3.90.510.10">
    <property type="entry name" value="Phycoerythrin alpha chain"/>
    <property type="match status" value="1"/>
</dbReference>
<keyword evidence="3" id="KW-0813">Transport</keyword>
<dbReference type="SUPFAM" id="SSF56568">
    <property type="entry name" value="Non-globular alpha+beta subunits of globular proteins"/>
    <property type="match status" value="1"/>
</dbReference>
<evidence type="ECO:0000256" key="6">
    <source>
        <dbReference type="ARBA" id="ARBA00022640"/>
    </source>
</evidence>
<evidence type="ECO:0000313" key="15">
    <source>
        <dbReference type="EMBL" id="CAD8959850.1"/>
    </source>
</evidence>
<dbReference type="GO" id="GO:0015979">
    <property type="term" value="P:photosynthesis"/>
    <property type="evidence" value="ECO:0007669"/>
    <property type="project" value="UniProtKB-KW"/>
</dbReference>
<evidence type="ECO:0000256" key="8">
    <source>
        <dbReference type="ARBA" id="ARBA00022991"/>
    </source>
</evidence>
<evidence type="ECO:0000256" key="5">
    <source>
        <dbReference type="ARBA" id="ARBA00022531"/>
    </source>
</evidence>
<evidence type="ECO:0000256" key="7">
    <source>
        <dbReference type="ARBA" id="ARBA00022982"/>
    </source>
</evidence>
<sequence>MLAKATVLAMIGSAAAFNAPMMSLNVDRRAAVQGAAALPLVAGAAQAAKAETFDGLAPYVETFNNRGCEFPKSGYEGPASNDDNDEMCVKVSMLRVKVSQSYAAKQIQQFSGFKESGIDVKQISNVKKIY</sequence>
<reference evidence="15" key="1">
    <citation type="submission" date="2021-01" db="EMBL/GenBank/DDBJ databases">
        <authorList>
            <person name="Corre E."/>
            <person name="Pelletier E."/>
            <person name="Niang G."/>
            <person name="Scheremetjew M."/>
            <person name="Finn R."/>
            <person name="Kale V."/>
            <person name="Holt S."/>
            <person name="Cochrane G."/>
            <person name="Meng A."/>
            <person name="Brown T."/>
            <person name="Cohen L."/>
        </authorList>
    </citation>
    <scope>NUCLEOTIDE SEQUENCE</scope>
    <source>
        <strain evidence="15">CCMP644</strain>
    </source>
</reference>
<dbReference type="AlphaFoldDB" id="A0A7S1DXP3"/>
<keyword evidence="8" id="KW-0157">Chromophore</keyword>
<organism evidence="15">
    <name type="scientific">Hemiselmis andersenii</name>
    <name type="common">Cryptophyte alga</name>
    <dbReference type="NCBI Taxonomy" id="464988"/>
    <lineage>
        <taxon>Eukaryota</taxon>
        <taxon>Cryptophyceae</taxon>
        <taxon>Cryptomonadales</taxon>
        <taxon>Hemiselmidaceae</taxon>
        <taxon>Hemiselmis</taxon>
    </lineage>
</organism>
<evidence type="ECO:0000256" key="13">
    <source>
        <dbReference type="SAM" id="SignalP"/>
    </source>
</evidence>
<proteinExistence type="inferred from homology"/>
<dbReference type="EMBL" id="HBFX01023323">
    <property type="protein sequence ID" value="CAD8959850.1"/>
    <property type="molecule type" value="Transcribed_RNA"/>
</dbReference>
<keyword evidence="10" id="KW-0472">Membrane</keyword>
<dbReference type="InterPro" id="IPR004228">
    <property type="entry name" value="Phycoerythr_a"/>
</dbReference>
<comment type="subcellular location">
    <subcellularLocation>
        <location evidence="1">Plastid</location>
        <location evidence="1">Chloroplast thylakoid membrane</location>
        <topology evidence="1">Peripheral membrane protein</topology>
        <orientation evidence="1">Lumenal side</orientation>
    </subcellularLocation>
</comment>
<evidence type="ECO:0000259" key="14">
    <source>
        <dbReference type="Pfam" id="PF02972"/>
    </source>
</evidence>
<dbReference type="InterPro" id="IPR011070">
    <property type="entry name" value="Globular_prot_asu/bsu"/>
</dbReference>
<keyword evidence="4" id="KW-0150">Chloroplast</keyword>
<evidence type="ECO:0000256" key="9">
    <source>
        <dbReference type="ARBA" id="ARBA00023078"/>
    </source>
</evidence>
<dbReference type="InterPro" id="IPR037011">
    <property type="entry name" value="Phycoerythr-like_a_sf"/>
</dbReference>
<evidence type="ECO:0000256" key="12">
    <source>
        <dbReference type="ARBA" id="ARBA00033724"/>
    </source>
</evidence>
<dbReference type="GO" id="GO:0009535">
    <property type="term" value="C:chloroplast thylakoid membrane"/>
    <property type="evidence" value="ECO:0007669"/>
    <property type="project" value="UniProtKB-SubCell"/>
</dbReference>
<evidence type="ECO:0000256" key="4">
    <source>
        <dbReference type="ARBA" id="ARBA00022528"/>
    </source>
</evidence>
<keyword evidence="6" id="KW-0934">Plastid</keyword>
<evidence type="ECO:0000256" key="11">
    <source>
        <dbReference type="ARBA" id="ARBA00023307"/>
    </source>
</evidence>
<keyword evidence="11" id="KW-0089">Bile pigment</keyword>
<feature type="domain" description="Phycoerythrin alpha chain" evidence="14">
    <location>
        <begin position="57"/>
        <end position="110"/>
    </location>
</feature>
<evidence type="ECO:0000256" key="2">
    <source>
        <dbReference type="ARBA" id="ARBA00010039"/>
    </source>
</evidence>
<comment type="similarity">
    <text evidence="2">Belongs to the phycoerythrin family.</text>
</comment>
<comment type="function">
    <text evidence="12">Light-harvesting photosynthetic tetrapyrrole chromophore-protein from the phycobiliprotein complex.</text>
</comment>
<feature type="chain" id="PRO_5030581668" description="Phycoerythrin alpha chain domain-containing protein" evidence="13">
    <location>
        <begin position="17"/>
        <end position="130"/>
    </location>
</feature>
<keyword evidence="7" id="KW-0249">Electron transport</keyword>
<protein>
    <recommendedName>
        <fullName evidence="14">Phycoerythrin alpha chain domain-containing protein</fullName>
    </recommendedName>
</protein>
<evidence type="ECO:0000256" key="10">
    <source>
        <dbReference type="ARBA" id="ARBA00023136"/>
    </source>
</evidence>
<keyword evidence="9" id="KW-0793">Thylakoid</keyword>